<dbReference type="AlphaFoldDB" id="A0AAF0CQ42"/>
<organism evidence="2 3">
    <name type="scientific">Synoicihabitans lomoniglobus</name>
    <dbReference type="NCBI Taxonomy" id="2909285"/>
    <lineage>
        <taxon>Bacteria</taxon>
        <taxon>Pseudomonadati</taxon>
        <taxon>Verrucomicrobiota</taxon>
        <taxon>Opitutia</taxon>
        <taxon>Opitutales</taxon>
        <taxon>Opitutaceae</taxon>
        <taxon>Synoicihabitans</taxon>
    </lineage>
</organism>
<feature type="region of interest" description="Disordered" evidence="1">
    <location>
        <begin position="116"/>
        <end position="137"/>
    </location>
</feature>
<dbReference type="KEGG" id="slom:PXH66_03810"/>
<accession>A0AAF0CQ42</accession>
<sequence>MTTRVAQVFRTATPEDVRSISPKIESLDSALRNTDGLVRRDTSSDDWYFSYFGPARSRFMGVSISCFDRRDHGIEIVISYDPAISHDAPAIAELRSIMARVLGENLMGSLIREKRSTPFAETKRPNPESLDVAEPTS</sequence>
<dbReference type="Proteomes" id="UP001218638">
    <property type="component" value="Chromosome"/>
</dbReference>
<reference evidence="2" key="1">
    <citation type="submission" date="2023-03" db="EMBL/GenBank/DDBJ databases">
        <title>Lomoglobus Profundus gen. nov., sp. nov., a novel member of the phylum Verrucomicrobia, isolated from deep-marine sediment of South China Sea.</title>
        <authorList>
            <person name="Ahmad T."/>
            <person name="Ishaq S.E."/>
            <person name="Wang F."/>
        </authorList>
    </citation>
    <scope>NUCLEOTIDE SEQUENCE</scope>
    <source>
        <strain evidence="2">LMO-M01</strain>
    </source>
</reference>
<evidence type="ECO:0000256" key="1">
    <source>
        <dbReference type="SAM" id="MobiDB-lite"/>
    </source>
</evidence>
<evidence type="ECO:0000313" key="2">
    <source>
        <dbReference type="EMBL" id="WED65974.1"/>
    </source>
</evidence>
<evidence type="ECO:0000313" key="3">
    <source>
        <dbReference type="Proteomes" id="UP001218638"/>
    </source>
</evidence>
<gene>
    <name evidence="2" type="ORF">PXH66_03810</name>
</gene>
<protein>
    <submittedName>
        <fullName evidence="2">Uncharacterized protein</fullName>
    </submittedName>
</protein>
<feature type="compositionally biased region" description="Basic and acidic residues" evidence="1">
    <location>
        <begin position="116"/>
        <end position="126"/>
    </location>
</feature>
<keyword evidence="3" id="KW-1185">Reference proteome</keyword>
<dbReference type="EMBL" id="CP119075">
    <property type="protein sequence ID" value="WED65974.1"/>
    <property type="molecule type" value="Genomic_DNA"/>
</dbReference>
<dbReference type="RefSeq" id="WP_330927593.1">
    <property type="nucleotide sequence ID" value="NZ_CP119075.1"/>
</dbReference>
<proteinExistence type="predicted"/>
<name>A0AAF0CQ42_9BACT</name>